<dbReference type="Pfam" id="PF00561">
    <property type="entry name" value="Abhydrolase_1"/>
    <property type="match status" value="1"/>
</dbReference>
<evidence type="ECO:0000313" key="3">
    <source>
        <dbReference type="Proteomes" id="UP000199550"/>
    </source>
</evidence>
<dbReference type="OrthoDB" id="7267294at2"/>
<accession>A0A1I4JW05</accession>
<organism evidence="2 3">
    <name type="scientific">Loktanella salsilacus</name>
    <dbReference type="NCBI Taxonomy" id="195913"/>
    <lineage>
        <taxon>Bacteria</taxon>
        <taxon>Pseudomonadati</taxon>
        <taxon>Pseudomonadota</taxon>
        <taxon>Alphaproteobacteria</taxon>
        <taxon>Rhodobacterales</taxon>
        <taxon>Roseobacteraceae</taxon>
        <taxon>Loktanella</taxon>
    </lineage>
</organism>
<dbReference type="SUPFAM" id="SSF53474">
    <property type="entry name" value="alpha/beta-Hydrolases"/>
    <property type="match status" value="1"/>
</dbReference>
<dbReference type="STRING" id="195913.SAMN04488004_1485"/>
<evidence type="ECO:0000259" key="1">
    <source>
        <dbReference type="Pfam" id="PF00561"/>
    </source>
</evidence>
<evidence type="ECO:0000313" key="2">
    <source>
        <dbReference type="EMBL" id="SFL70759.1"/>
    </source>
</evidence>
<keyword evidence="3" id="KW-1185">Reference proteome</keyword>
<dbReference type="EMBL" id="FOTF01000048">
    <property type="protein sequence ID" value="SFL70759.1"/>
    <property type="molecule type" value="Genomic_DNA"/>
</dbReference>
<gene>
    <name evidence="2" type="ORF">SAMN04488004_1485</name>
</gene>
<dbReference type="InterPro" id="IPR029058">
    <property type="entry name" value="AB_hydrolase_fold"/>
</dbReference>
<dbReference type="AlphaFoldDB" id="A0A1I4JW05"/>
<dbReference type="InterPro" id="IPR000639">
    <property type="entry name" value="Epox_hydrolase-like"/>
</dbReference>
<dbReference type="RefSeq" id="WP_090192078.1">
    <property type="nucleotide sequence ID" value="NZ_FOTF01000048.1"/>
</dbReference>
<feature type="domain" description="AB hydrolase-1" evidence="1">
    <location>
        <begin position="58"/>
        <end position="297"/>
    </location>
</feature>
<reference evidence="2 3" key="1">
    <citation type="submission" date="2016-10" db="EMBL/GenBank/DDBJ databases">
        <authorList>
            <person name="de Groot N.N."/>
        </authorList>
    </citation>
    <scope>NUCLEOTIDE SEQUENCE [LARGE SCALE GENOMIC DNA]</scope>
    <source>
        <strain evidence="2 3">DSM 16199</strain>
    </source>
</reference>
<dbReference type="GO" id="GO:0003824">
    <property type="term" value="F:catalytic activity"/>
    <property type="evidence" value="ECO:0007669"/>
    <property type="project" value="InterPro"/>
</dbReference>
<dbReference type="PRINTS" id="PR00111">
    <property type="entry name" value="ABHYDROLASE"/>
</dbReference>
<proteinExistence type="predicted"/>
<protein>
    <submittedName>
        <fullName evidence="2">Pimeloyl-ACP methyl ester carboxylesterase</fullName>
    </submittedName>
</protein>
<dbReference type="InterPro" id="IPR050266">
    <property type="entry name" value="AB_hydrolase_sf"/>
</dbReference>
<dbReference type="Proteomes" id="UP000199550">
    <property type="component" value="Unassembled WGS sequence"/>
</dbReference>
<dbReference type="Gene3D" id="3.40.50.1820">
    <property type="entry name" value="alpha/beta hydrolase"/>
    <property type="match status" value="1"/>
</dbReference>
<dbReference type="InterPro" id="IPR000073">
    <property type="entry name" value="AB_hydrolase_1"/>
</dbReference>
<dbReference type="PRINTS" id="PR00412">
    <property type="entry name" value="EPOXHYDRLASE"/>
</dbReference>
<dbReference type="PANTHER" id="PTHR43798">
    <property type="entry name" value="MONOACYLGLYCEROL LIPASE"/>
    <property type="match status" value="1"/>
</dbReference>
<sequence>MVTVLIKVAAAIFSTLFAFILLSQVTRLWIESRIPRDGKIIPIDGINLHYVDRGTGRPIVLIHGLSGQLRNFAPALVDSLVAYHRVILIDRPGSGYSAPLPSGKNTLANQAMSVAGLIDALDLNAPLVVGHSLGGAVALNLALNHPDKVGALALIAPATQPRDRAASAFSAMAIPSDALRRFVSLTFAAPLGLLIFDRSAKAVFAPEPLPAQFATKGGSLLSIRPRSFFAAGGDMIALRDALPAMAARYPSLQLPTGVLYGRSDQVLEPDIHGARLRDAVPGATMTQIEGGHMIVYTQPDVVADWILAQELQTANVGQPND</sequence>
<name>A0A1I4JW05_9RHOB</name>